<proteinExistence type="predicted"/>
<organism evidence="2 3">
    <name type="scientific">Aromia moschata</name>
    <dbReference type="NCBI Taxonomy" id="1265417"/>
    <lineage>
        <taxon>Eukaryota</taxon>
        <taxon>Metazoa</taxon>
        <taxon>Ecdysozoa</taxon>
        <taxon>Arthropoda</taxon>
        <taxon>Hexapoda</taxon>
        <taxon>Insecta</taxon>
        <taxon>Pterygota</taxon>
        <taxon>Neoptera</taxon>
        <taxon>Endopterygota</taxon>
        <taxon>Coleoptera</taxon>
        <taxon>Polyphaga</taxon>
        <taxon>Cucujiformia</taxon>
        <taxon>Chrysomeloidea</taxon>
        <taxon>Cerambycidae</taxon>
        <taxon>Cerambycinae</taxon>
        <taxon>Callichromatini</taxon>
        <taxon>Aromia</taxon>
    </lineage>
</organism>
<feature type="domain" description="U3 small nucleolar RNA-associated protein 6 homolog C-terminal" evidence="1">
    <location>
        <begin position="294"/>
        <end position="554"/>
    </location>
</feature>
<sequence length="605" mass="71174">MLPFALSTHCLLSPPNVITYSPIYLSRPSDKASDSAEFSAGRNSEEKKTLWDYKDYIQYEKLLLRDIKLRRNKYRVADRKNSIEFKIIKRIKYLYEVALQRYSNDFSLYLSYFKFCKEYNYNRAGSLIQNMITNFSHNPDVWQVAAAWYIRRDLNQALNVIHKGLMIHKDCQFLYSEAIQLELLNRDKDDWPKDTTAQKTNDEICCEKIKTYIQTIFKNINDFQFLLKILKLLEPHNFTKSVQNLIIERLEQYYFDEEFVWDALARREESGHHYGSVDDGQTKLTKFCLTRGIEKYKEGLSKISKVKKSALWILYLDHLMELQQQGDVANVFKKKTLLSALEEASSQVTLEERHFVVWIRLTENEADSLKVLEKVELFKAGVLALIHMLSIAALPESVELWNLRLRYAVMKDQTKEVNQVFKKAILHLKEKSAPLWLTTLRYHTLTSGNEVIDLIYKDGVEQPKEVSDILKPEYIQWLALTKGIKDARKTYNLLSQEKPYCKQLHATMFKIETLELDQDIDEMKTVLKLACEQFGKEDVDVWINHAEFYLDYHKLIQDKYPSTDINEKISEIRRMAENTLKETNNGLLLHDLREKFDLLKSQAAI</sequence>
<dbReference type="GO" id="GO:0034388">
    <property type="term" value="C:Pwp2p-containing subcomplex of 90S preribosome"/>
    <property type="evidence" value="ECO:0007669"/>
    <property type="project" value="TreeGrafter"/>
</dbReference>
<accession>A0AAV8XFE9</accession>
<dbReference type="InterPro" id="IPR011990">
    <property type="entry name" value="TPR-like_helical_dom_sf"/>
</dbReference>
<dbReference type="Proteomes" id="UP001162162">
    <property type="component" value="Unassembled WGS sequence"/>
</dbReference>
<dbReference type="PANTHER" id="PTHR23271:SF1">
    <property type="entry name" value="U3 SMALL NUCLEOLAR RNA-ASSOCIATED PROTEIN 6 HOMOLOG"/>
    <property type="match status" value="1"/>
</dbReference>
<name>A0AAV8XFE9_9CUCU</name>
<dbReference type="AlphaFoldDB" id="A0AAV8XFE9"/>
<dbReference type="InterPro" id="IPR056907">
    <property type="entry name" value="UTP6_C"/>
</dbReference>
<keyword evidence="3" id="KW-1185">Reference proteome</keyword>
<protein>
    <recommendedName>
        <fullName evidence="1">U3 small nucleolar RNA-associated protein 6 homolog C-terminal domain-containing protein</fullName>
    </recommendedName>
</protein>
<dbReference type="GO" id="GO:0032040">
    <property type="term" value="C:small-subunit processome"/>
    <property type="evidence" value="ECO:0007669"/>
    <property type="project" value="TreeGrafter"/>
</dbReference>
<evidence type="ECO:0000259" key="1">
    <source>
        <dbReference type="Pfam" id="PF24892"/>
    </source>
</evidence>
<dbReference type="SUPFAM" id="SSF48452">
    <property type="entry name" value="TPR-like"/>
    <property type="match status" value="1"/>
</dbReference>
<dbReference type="InterPro" id="IPR013949">
    <property type="entry name" value="Utp6"/>
</dbReference>
<reference evidence="2" key="1">
    <citation type="journal article" date="2023" name="Insect Mol. Biol.">
        <title>Genome sequencing provides insights into the evolution of gene families encoding plant cell wall-degrading enzymes in longhorned beetles.</title>
        <authorList>
            <person name="Shin N.R."/>
            <person name="Okamura Y."/>
            <person name="Kirsch R."/>
            <person name="Pauchet Y."/>
        </authorList>
    </citation>
    <scope>NUCLEOTIDE SEQUENCE</scope>
    <source>
        <strain evidence="2">AMC_N1</strain>
    </source>
</reference>
<gene>
    <name evidence="2" type="ORF">NQ318_003622</name>
</gene>
<dbReference type="Gene3D" id="1.25.40.10">
    <property type="entry name" value="Tetratricopeptide repeat domain"/>
    <property type="match status" value="1"/>
</dbReference>
<evidence type="ECO:0000313" key="3">
    <source>
        <dbReference type="Proteomes" id="UP001162162"/>
    </source>
</evidence>
<dbReference type="GO" id="GO:0030515">
    <property type="term" value="F:snoRNA binding"/>
    <property type="evidence" value="ECO:0007669"/>
    <property type="project" value="InterPro"/>
</dbReference>
<dbReference type="EMBL" id="JAPWTK010000661">
    <property type="protein sequence ID" value="KAJ8937348.1"/>
    <property type="molecule type" value="Genomic_DNA"/>
</dbReference>
<evidence type="ECO:0000313" key="2">
    <source>
        <dbReference type="EMBL" id="KAJ8937348.1"/>
    </source>
</evidence>
<comment type="caution">
    <text evidence="2">The sequence shown here is derived from an EMBL/GenBank/DDBJ whole genome shotgun (WGS) entry which is preliminary data.</text>
</comment>
<dbReference type="PANTHER" id="PTHR23271">
    <property type="entry name" value="HEPATOCELLULAR CARCINOMA-ASSOCIATED ANTIGEN 66"/>
    <property type="match status" value="1"/>
</dbReference>
<dbReference type="GO" id="GO:0000462">
    <property type="term" value="P:maturation of SSU-rRNA from tricistronic rRNA transcript (SSU-rRNA, 5.8S rRNA, LSU-rRNA)"/>
    <property type="evidence" value="ECO:0007669"/>
    <property type="project" value="InterPro"/>
</dbReference>
<dbReference type="Pfam" id="PF24892">
    <property type="entry name" value="UTP6_C"/>
    <property type="match status" value="1"/>
</dbReference>